<keyword evidence="1" id="KW-1133">Transmembrane helix</keyword>
<reference evidence="3 4" key="1">
    <citation type="journal article" date="2016" name="Nat. Commun.">
        <title>Thousands of microbial genomes shed light on interconnected biogeochemical processes in an aquifer system.</title>
        <authorList>
            <person name="Anantharaman K."/>
            <person name="Brown C.T."/>
            <person name="Hug L.A."/>
            <person name="Sharon I."/>
            <person name="Castelle C.J."/>
            <person name="Probst A.J."/>
            <person name="Thomas B.C."/>
            <person name="Singh A."/>
            <person name="Wilkins M.J."/>
            <person name="Karaoz U."/>
            <person name="Brodie E.L."/>
            <person name="Williams K.H."/>
            <person name="Hubbard S.S."/>
            <person name="Banfield J.F."/>
        </authorList>
    </citation>
    <scope>NUCLEOTIDE SEQUENCE [LARGE SCALE GENOMIC DNA]</scope>
</reference>
<organism evidence="3 4">
    <name type="scientific">Candidatus Terrybacteria bacterium RIFCSPHIGHO2_02_41_19</name>
    <dbReference type="NCBI Taxonomy" id="1802364"/>
    <lineage>
        <taxon>Bacteria</taxon>
        <taxon>Candidatus Terryibacteriota</taxon>
    </lineage>
</organism>
<evidence type="ECO:0000259" key="2">
    <source>
        <dbReference type="Pfam" id="PF01345"/>
    </source>
</evidence>
<gene>
    <name evidence="3" type="ORF">A2W59_00200</name>
</gene>
<dbReference type="InterPro" id="IPR001434">
    <property type="entry name" value="OmcB-like_DUF11"/>
</dbReference>
<keyword evidence="1" id="KW-0812">Transmembrane</keyword>
<accession>A0A1G2PS18</accession>
<keyword evidence="1" id="KW-0472">Membrane</keyword>
<dbReference type="Pfam" id="PF01345">
    <property type="entry name" value="DUF11"/>
    <property type="match status" value="1"/>
</dbReference>
<feature type="transmembrane region" description="Helical" evidence="1">
    <location>
        <begin position="66"/>
        <end position="87"/>
    </location>
</feature>
<sequence length="636" mass="69028">MESNNLENLKKKLYQKGRKFSDRLKRETLRQEENQSSPYWQKEDMEKIDMGGFAVPQNSVFKGLKIFVYLLIVFVVLAGGAAAYIMYSGGNIVSSSNVSIDANGPIYVDGGQPVRFNFTIRNQNSVSLEAADLIFDFPPNTFSAEGASLSRLRLALGDLKSGAAVNKFLDIVFFGLENEEKKIIANLEYRFAKSNAIFVKSKDYSVKISKAPLGLSLVAPKNVVSGQKISIKIAAISNSESAAKNLKLEMKYPSGFRFNGAEPGPSSGNNVWTLGDIGPSQKRNIIVEGTIEGENSEERTFTATVGTMDNDGKLKPFGTASEKVTIKKSPLSLSVFINGKNDSVNTAYAGEMIRVGLSWVNNLSSSIKNVQIELEIKGEAYDPRSVSVTDGAYRSYDNKAVWNSATLEDLASITPGVSGKTQLGFSIKNPLPIYKQGDKDFSVTVEAKIFGSGTSDEFENKRIEDSSKEEIKIGSKFQVAGKTLYYSGPFKNSGEVPPKVGKETTYTIVWSLANNTNDLSEAKITASLPPYVSKKNPVNPEASDLQFDEKSATLIWNVGDVSAGTGIIMPAKEVSFQISFSPNLTQVGETPVLVNKALVEARDTFTDENISVEIPALTTKLSGDSQAKGGDDKVGE</sequence>
<dbReference type="EMBL" id="MHSU01000007">
    <property type="protein sequence ID" value="OHA51124.1"/>
    <property type="molecule type" value="Genomic_DNA"/>
</dbReference>
<name>A0A1G2PS18_9BACT</name>
<protein>
    <recommendedName>
        <fullName evidence="2">DUF11 domain-containing protein</fullName>
    </recommendedName>
</protein>
<dbReference type="AlphaFoldDB" id="A0A1G2PS18"/>
<feature type="domain" description="DUF11" evidence="2">
    <location>
        <begin position="219"/>
        <end position="313"/>
    </location>
</feature>
<comment type="caution">
    <text evidence="3">The sequence shown here is derived from an EMBL/GenBank/DDBJ whole genome shotgun (WGS) entry which is preliminary data.</text>
</comment>
<dbReference type="Proteomes" id="UP000178646">
    <property type="component" value="Unassembled WGS sequence"/>
</dbReference>
<evidence type="ECO:0000256" key="1">
    <source>
        <dbReference type="SAM" id="Phobius"/>
    </source>
</evidence>
<evidence type="ECO:0000313" key="3">
    <source>
        <dbReference type="EMBL" id="OHA51124.1"/>
    </source>
</evidence>
<evidence type="ECO:0000313" key="4">
    <source>
        <dbReference type="Proteomes" id="UP000178646"/>
    </source>
</evidence>
<proteinExistence type="predicted"/>